<organism evidence="8 9">
    <name type="scientific">Mycolicibacterium insubricum</name>
    <dbReference type="NCBI Taxonomy" id="444597"/>
    <lineage>
        <taxon>Bacteria</taxon>
        <taxon>Bacillati</taxon>
        <taxon>Actinomycetota</taxon>
        <taxon>Actinomycetes</taxon>
        <taxon>Mycobacteriales</taxon>
        <taxon>Mycobacteriaceae</taxon>
        <taxon>Mycolicibacterium</taxon>
    </lineage>
</organism>
<dbReference type="Proteomes" id="UP000192801">
    <property type="component" value="Unassembled WGS sequence"/>
</dbReference>
<dbReference type="PANTHER" id="PTHR30349">
    <property type="entry name" value="PHAGE INTEGRASE-RELATED"/>
    <property type="match status" value="1"/>
</dbReference>
<dbReference type="InterPro" id="IPR050090">
    <property type="entry name" value="Tyrosine_recombinase_XerCD"/>
</dbReference>
<dbReference type="AlphaFoldDB" id="A0A1X0DIN1"/>
<dbReference type="PANTHER" id="PTHR30349:SF41">
    <property type="entry name" value="INTEGRASE_RECOMBINASE PROTEIN MJ0367-RELATED"/>
    <property type="match status" value="1"/>
</dbReference>
<evidence type="ECO:0000256" key="2">
    <source>
        <dbReference type="ARBA" id="ARBA00023125"/>
    </source>
</evidence>
<evidence type="ECO:0000259" key="6">
    <source>
        <dbReference type="PROSITE" id="PS51898"/>
    </source>
</evidence>
<evidence type="ECO:0000256" key="5">
    <source>
        <dbReference type="SAM" id="MobiDB-lite"/>
    </source>
</evidence>
<proteinExistence type="inferred from homology"/>
<evidence type="ECO:0000256" key="1">
    <source>
        <dbReference type="ARBA" id="ARBA00008857"/>
    </source>
</evidence>
<dbReference type="InterPro" id="IPR013762">
    <property type="entry name" value="Integrase-like_cat_sf"/>
</dbReference>
<dbReference type="SUPFAM" id="SSF56349">
    <property type="entry name" value="DNA breaking-rejoining enzymes"/>
    <property type="match status" value="1"/>
</dbReference>
<sequence length="392" mass="43032">MSGRPVLDGLRVQKVVFSTGQMAFTIVEPDGHVHEAADRYLKTFTVGTARTYAYMLVDHLRWLRREGLTIETVSAAHLSRYMAALGAKFRGPYGTPWRAGKKPYSQSALVTAASCLKGFYVHLGSRGTRRDLATELNQTRLPTKLDRRRKFLGHTVSGVSGNPLSPSRSVRRHPKLPPQHARETLVAAALTARDRMAITWLADGGFRVGELCGLHLVDLHLRANAVCGQCKSRHVHICHRELNPNGSRVKTKVDWTLSDGVVIGGAIRRVSPAMVHSYFEYMTTEYPPNADHGMLFVQLHGAQSGGPWAASALRGMLARTSHRAGIGLVKPHALRHQFATDVLSAAGGNALIARDAGGWASASTVEEIYGHVDVDDPVFSSALERVWRENER</sequence>
<comment type="similarity">
    <text evidence="1">Belongs to the 'phage' integrase family.</text>
</comment>
<feature type="compositionally biased region" description="Polar residues" evidence="5">
    <location>
        <begin position="157"/>
        <end position="168"/>
    </location>
</feature>
<dbReference type="PROSITE" id="PS51898">
    <property type="entry name" value="TYR_RECOMBINASE"/>
    <property type="match status" value="1"/>
</dbReference>
<name>A0A1X0DIN1_9MYCO</name>
<dbReference type="STRING" id="444597.BST26_05860"/>
<dbReference type="GO" id="GO:0003677">
    <property type="term" value="F:DNA binding"/>
    <property type="evidence" value="ECO:0007669"/>
    <property type="project" value="UniProtKB-UniRule"/>
</dbReference>
<evidence type="ECO:0000259" key="7">
    <source>
        <dbReference type="PROSITE" id="PS51900"/>
    </source>
</evidence>
<evidence type="ECO:0000256" key="4">
    <source>
        <dbReference type="PROSITE-ProRule" id="PRU01248"/>
    </source>
</evidence>
<dbReference type="GO" id="GO:0015074">
    <property type="term" value="P:DNA integration"/>
    <property type="evidence" value="ECO:0007669"/>
    <property type="project" value="InterPro"/>
</dbReference>
<dbReference type="EMBL" id="MVHS01000009">
    <property type="protein sequence ID" value="ORA72228.1"/>
    <property type="molecule type" value="Genomic_DNA"/>
</dbReference>
<feature type="region of interest" description="Disordered" evidence="5">
    <location>
        <begin position="156"/>
        <end position="180"/>
    </location>
</feature>
<dbReference type="Gene3D" id="1.10.150.130">
    <property type="match status" value="1"/>
</dbReference>
<comment type="caution">
    <text evidence="8">The sequence shown here is derived from an EMBL/GenBank/DDBJ whole genome shotgun (WGS) entry which is preliminary data.</text>
</comment>
<dbReference type="InterPro" id="IPR010998">
    <property type="entry name" value="Integrase_recombinase_N"/>
</dbReference>
<feature type="domain" description="Tyr recombinase" evidence="6">
    <location>
        <begin position="172"/>
        <end position="384"/>
    </location>
</feature>
<evidence type="ECO:0000256" key="3">
    <source>
        <dbReference type="ARBA" id="ARBA00023172"/>
    </source>
</evidence>
<dbReference type="Gene3D" id="1.10.443.10">
    <property type="entry name" value="Intergrase catalytic core"/>
    <property type="match status" value="1"/>
</dbReference>
<keyword evidence="2 4" id="KW-0238">DNA-binding</keyword>
<accession>A0A1X0DIN1</accession>
<dbReference type="GO" id="GO:0006310">
    <property type="term" value="P:DNA recombination"/>
    <property type="evidence" value="ECO:0007669"/>
    <property type="project" value="UniProtKB-KW"/>
</dbReference>
<evidence type="ECO:0000313" key="9">
    <source>
        <dbReference type="Proteomes" id="UP000192801"/>
    </source>
</evidence>
<feature type="domain" description="Core-binding (CB)" evidence="7">
    <location>
        <begin position="31"/>
        <end position="124"/>
    </location>
</feature>
<protein>
    <submittedName>
        <fullName evidence="8">Integrase</fullName>
    </submittedName>
</protein>
<evidence type="ECO:0000313" key="8">
    <source>
        <dbReference type="EMBL" id="ORA72228.1"/>
    </source>
</evidence>
<dbReference type="PROSITE" id="PS51900">
    <property type="entry name" value="CB"/>
    <property type="match status" value="1"/>
</dbReference>
<keyword evidence="3" id="KW-0233">DNA recombination</keyword>
<dbReference type="InterPro" id="IPR002104">
    <property type="entry name" value="Integrase_catalytic"/>
</dbReference>
<keyword evidence="9" id="KW-1185">Reference proteome</keyword>
<dbReference type="InterPro" id="IPR011010">
    <property type="entry name" value="DNA_brk_join_enz"/>
</dbReference>
<dbReference type="Pfam" id="PF00589">
    <property type="entry name" value="Phage_integrase"/>
    <property type="match status" value="1"/>
</dbReference>
<dbReference type="InterPro" id="IPR044068">
    <property type="entry name" value="CB"/>
</dbReference>
<gene>
    <name evidence="8" type="ORF">BST26_05860</name>
</gene>
<reference evidence="8 9" key="1">
    <citation type="submission" date="2016-12" db="EMBL/GenBank/DDBJ databases">
        <title>The new phylogeny of genus Mycobacterium.</title>
        <authorList>
            <person name="Tortoli E."/>
            <person name="Trovato A."/>
            <person name="Cirillo D.M."/>
        </authorList>
    </citation>
    <scope>NUCLEOTIDE SEQUENCE [LARGE SCALE GENOMIC DNA]</scope>
    <source>
        <strain evidence="8 9">DSM 45130</strain>
    </source>
</reference>